<dbReference type="EMBL" id="CP158252">
    <property type="protein sequence ID" value="XDJ43437.1"/>
    <property type="molecule type" value="Genomic_DNA"/>
</dbReference>
<gene>
    <name evidence="3" type="ORF">ABRY94_03860</name>
    <name evidence="1" type="ORF">ABRY99_04180</name>
    <name evidence="2" type="ORF">ABRZ04_02220</name>
    <name evidence="4" type="ORF">ABRZ07_02605</name>
</gene>
<evidence type="ECO:0008006" key="5">
    <source>
        <dbReference type="Google" id="ProtNLM"/>
    </source>
</evidence>
<protein>
    <recommendedName>
        <fullName evidence="5">Type III secretion chaperone SycN</fullName>
    </recommendedName>
</protein>
<evidence type="ECO:0000313" key="1">
    <source>
        <dbReference type="EMBL" id="XDJ43437.1"/>
    </source>
</evidence>
<accession>A0AB39CMD9</accession>
<dbReference type="Gene3D" id="3.30.1460.10">
    <property type="match status" value="1"/>
</dbReference>
<sequence>MSDPAAILQQFGEAAGIPGLRFDARGQAVFRTGPGCLLGLEQADGEILVYAALPARYDSGDWLLRACKRAHHSRLGDWPVQSALREYDGTPHLLALVRLDEREFTEPLLRRALEYLTQWLDAVGADV</sequence>
<dbReference type="EMBL" id="CP158262">
    <property type="protein sequence ID" value="XDJ69942.1"/>
    <property type="molecule type" value="Genomic_DNA"/>
</dbReference>
<organism evidence="1">
    <name type="scientific">Castellaniella ginsengisoli</name>
    <dbReference type="NCBI Taxonomy" id="546114"/>
    <lineage>
        <taxon>Bacteria</taxon>
        <taxon>Pseudomonadati</taxon>
        <taxon>Pseudomonadota</taxon>
        <taxon>Betaproteobacteria</taxon>
        <taxon>Burkholderiales</taxon>
        <taxon>Alcaligenaceae</taxon>
        <taxon>Castellaniella</taxon>
    </lineage>
</organism>
<evidence type="ECO:0000313" key="2">
    <source>
        <dbReference type="EMBL" id="XDJ47907.1"/>
    </source>
</evidence>
<proteinExistence type="predicted"/>
<dbReference type="RefSeq" id="WP_368640199.1">
    <property type="nucleotide sequence ID" value="NZ_CP158252.1"/>
</dbReference>
<evidence type="ECO:0000313" key="3">
    <source>
        <dbReference type="EMBL" id="XDJ69942.1"/>
    </source>
</evidence>
<evidence type="ECO:0000313" key="4">
    <source>
        <dbReference type="EMBL" id="XDJ80418.1"/>
    </source>
</evidence>
<reference evidence="1" key="1">
    <citation type="submission" date="2024-05" db="EMBL/GenBank/DDBJ databases">
        <authorList>
            <person name="Luo Y.-C."/>
            <person name="Nicholds J."/>
            <person name="Mortimer T."/>
            <person name="Maboni G."/>
        </authorList>
    </citation>
    <scope>NUCLEOTIDE SEQUENCE</scope>
    <source>
        <strain evidence="4">141555</strain>
        <strain evidence="3">144863</strain>
        <strain evidence="2">151836</strain>
        <strain evidence="1">153920</strain>
    </source>
</reference>
<dbReference type="SUPFAM" id="SSF69635">
    <property type="entry name" value="Type III secretory system chaperone-like"/>
    <property type="match status" value="1"/>
</dbReference>
<dbReference type="EMBL" id="CP158267">
    <property type="protein sequence ID" value="XDJ80418.1"/>
    <property type="molecule type" value="Genomic_DNA"/>
</dbReference>
<dbReference type="EMBL" id="CP158254">
    <property type="protein sequence ID" value="XDJ47907.1"/>
    <property type="molecule type" value="Genomic_DNA"/>
</dbReference>
<dbReference type="AlphaFoldDB" id="A0AB39CMD9"/>
<name>A0AB39CMD9_9BURK</name>